<sequence length="188" mass="20897">MRSHALLIGLIMNIKNIDWRNVGCSAIASAAISFLVVYIFYHFMVGTNFINSENCFSNGGYQLCYYGENGVWSDAAYLQTISSFYTSLITVLIAIIALVGVVATLSLRASVRAHADQEIPTFVKAHFETIEAHNSLSDLIEGYIRNSLANNLRGVPIVLPENGELAEAFKALERRLDALEQELMEMRE</sequence>
<reference evidence="2 3" key="1">
    <citation type="journal article" date="2019" name="Int. J. Syst. Evol. Microbiol.">
        <title>The Global Catalogue of Microorganisms (GCM) 10K type strain sequencing project: providing services to taxonomists for standard genome sequencing and annotation.</title>
        <authorList>
            <consortium name="The Broad Institute Genomics Platform"/>
            <consortium name="The Broad Institute Genome Sequencing Center for Infectious Disease"/>
            <person name="Wu L."/>
            <person name="Ma J."/>
        </authorList>
    </citation>
    <scope>NUCLEOTIDE SEQUENCE [LARGE SCALE GENOMIC DNA]</scope>
    <source>
        <strain evidence="2 3">JCM 15115</strain>
    </source>
</reference>
<dbReference type="EMBL" id="BAAADE010000024">
    <property type="protein sequence ID" value="GAA0616284.1"/>
    <property type="molecule type" value="Genomic_DNA"/>
</dbReference>
<evidence type="ECO:0000313" key="3">
    <source>
        <dbReference type="Proteomes" id="UP001424441"/>
    </source>
</evidence>
<evidence type="ECO:0000256" key="1">
    <source>
        <dbReference type="SAM" id="Phobius"/>
    </source>
</evidence>
<evidence type="ECO:0000313" key="2">
    <source>
        <dbReference type="EMBL" id="GAA0616284.1"/>
    </source>
</evidence>
<feature type="transmembrane region" description="Helical" evidence="1">
    <location>
        <begin position="21"/>
        <end position="41"/>
    </location>
</feature>
<keyword evidence="1" id="KW-0472">Membrane</keyword>
<comment type="caution">
    <text evidence="2">The sequence shown here is derived from an EMBL/GenBank/DDBJ whole genome shotgun (WGS) entry which is preliminary data.</text>
</comment>
<keyword evidence="1" id="KW-0812">Transmembrane</keyword>
<proteinExistence type="predicted"/>
<name>A0ABN1GQ93_9HYPH</name>
<organism evidence="2 3">
    <name type="scientific">Paenochrobactrum glaciei</name>
    <dbReference type="NCBI Taxonomy" id="486407"/>
    <lineage>
        <taxon>Bacteria</taxon>
        <taxon>Pseudomonadati</taxon>
        <taxon>Pseudomonadota</taxon>
        <taxon>Alphaproteobacteria</taxon>
        <taxon>Hyphomicrobiales</taxon>
        <taxon>Brucellaceae</taxon>
        <taxon>Paenochrobactrum</taxon>
    </lineage>
</organism>
<dbReference type="RefSeq" id="WP_343808510.1">
    <property type="nucleotide sequence ID" value="NZ_BAAADE010000024.1"/>
</dbReference>
<dbReference type="Proteomes" id="UP001424441">
    <property type="component" value="Unassembled WGS sequence"/>
</dbReference>
<keyword evidence="3" id="KW-1185">Reference proteome</keyword>
<accession>A0ABN1GQ93</accession>
<evidence type="ECO:0008006" key="4">
    <source>
        <dbReference type="Google" id="ProtNLM"/>
    </source>
</evidence>
<keyword evidence="1" id="KW-1133">Transmembrane helix</keyword>
<gene>
    <name evidence="2" type="ORF">GCM10008943_33870</name>
</gene>
<feature type="transmembrane region" description="Helical" evidence="1">
    <location>
        <begin position="84"/>
        <end position="107"/>
    </location>
</feature>
<protein>
    <recommendedName>
        <fullName evidence="4">Transmembrane protein</fullName>
    </recommendedName>
</protein>